<dbReference type="GO" id="GO:0008168">
    <property type="term" value="F:methyltransferase activity"/>
    <property type="evidence" value="ECO:0007669"/>
    <property type="project" value="UniProtKB-KW"/>
</dbReference>
<dbReference type="Proteomes" id="UP000008467">
    <property type="component" value="Chromosome"/>
</dbReference>
<dbReference type="HOGENOM" id="CLU_099766_0_0_9"/>
<dbReference type="EMBL" id="CP002582">
    <property type="protein sequence ID" value="ADZ85245.1"/>
    <property type="molecule type" value="Genomic_DNA"/>
</dbReference>
<dbReference type="Gene3D" id="3.40.50.150">
    <property type="entry name" value="Vaccinia Virus protein VP39"/>
    <property type="match status" value="1"/>
</dbReference>
<evidence type="ECO:0000313" key="3">
    <source>
        <dbReference type="Proteomes" id="UP000008467"/>
    </source>
</evidence>
<dbReference type="InterPro" id="IPR025714">
    <property type="entry name" value="Methyltranfer_dom"/>
</dbReference>
<accession>F2JT26</accession>
<dbReference type="STRING" id="642492.Clole_3561"/>
<evidence type="ECO:0000313" key="2">
    <source>
        <dbReference type="EMBL" id="ADZ85245.1"/>
    </source>
</evidence>
<gene>
    <name evidence="2" type="ordered locus">Clole_3561</name>
</gene>
<keyword evidence="2" id="KW-0489">Methyltransferase</keyword>
<dbReference type="Pfam" id="PF13847">
    <property type="entry name" value="Methyltransf_31"/>
    <property type="match status" value="1"/>
</dbReference>
<name>F2JT26_CELLD</name>
<dbReference type="InterPro" id="IPR029063">
    <property type="entry name" value="SAM-dependent_MTases_sf"/>
</dbReference>
<proteinExistence type="predicted"/>
<feature type="domain" description="Methyltransferase" evidence="1">
    <location>
        <begin position="52"/>
        <end position="137"/>
    </location>
</feature>
<dbReference type="GO" id="GO:0032259">
    <property type="term" value="P:methylation"/>
    <property type="evidence" value="ECO:0007669"/>
    <property type="project" value="UniProtKB-KW"/>
</dbReference>
<sequence>MHKIEEFLKSREDEFSSNYKKYGDSPRSLNVDAVKQFIGFNSLIQDINMNDRSILDIGCGLGDINRYFKFKGFNNYKYLGVDIVENFIKQGEKKYGTDDIKFIKGNFINDTYEQKFDYIIGNQIFYRKIRDMDTYIYIEQMIAKAFELCNKSVMFNFLSDRAEIQYEANFYANVEKIINFAYTLSKNIVIRNDYSPYEFSIVISKSNNINIRPTYFVEYLEKNQDIIKCLKDDIGRGIYENKR</sequence>
<dbReference type="CDD" id="cd02440">
    <property type="entry name" value="AdoMet_MTases"/>
    <property type="match status" value="1"/>
</dbReference>
<evidence type="ECO:0000259" key="1">
    <source>
        <dbReference type="Pfam" id="PF13847"/>
    </source>
</evidence>
<dbReference type="eggNOG" id="COG4106">
    <property type="taxonomic scope" value="Bacteria"/>
</dbReference>
<keyword evidence="3" id="KW-1185">Reference proteome</keyword>
<organism evidence="2 3">
    <name type="scientific">Cellulosilyticum lentocellum (strain ATCC 49066 / DSM 5427 / NCIMB 11756 / RHM5)</name>
    <name type="common">Clostridium lentocellum</name>
    <dbReference type="NCBI Taxonomy" id="642492"/>
    <lineage>
        <taxon>Bacteria</taxon>
        <taxon>Bacillati</taxon>
        <taxon>Bacillota</taxon>
        <taxon>Clostridia</taxon>
        <taxon>Lachnospirales</taxon>
        <taxon>Cellulosilyticaceae</taxon>
        <taxon>Cellulosilyticum</taxon>
    </lineage>
</organism>
<dbReference type="SUPFAM" id="SSF53335">
    <property type="entry name" value="S-adenosyl-L-methionine-dependent methyltransferases"/>
    <property type="match status" value="1"/>
</dbReference>
<reference evidence="2 3" key="1">
    <citation type="journal article" date="2011" name="J. Bacteriol.">
        <title>Complete genome sequence of the cellulose-degrading bacterium Cellulosilyticum lentocellum.</title>
        <authorList>
            <consortium name="US DOE Joint Genome Institute"/>
            <person name="Miller D.A."/>
            <person name="Suen G."/>
            <person name="Bruce D."/>
            <person name="Copeland A."/>
            <person name="Cheng J.F."/>
            <person name="Detter C."/>
            <person name="Goodwin L.A."/>
            <person name="Han C.S."/>
            <person name="Hauser L.J."/>
            <person name="Land M.L."/>
            <person name="Lapidus A."/>
            <person name="Lucas S."/>
            <person name="Meincke L."/>
            <person name="Pitluck S."/>
            <person name="Tapia R."/>
            <person name="Teshima H."/>
            <person name="Woyke T."/>
            <person name="Fox B.G."/>
            <person name="Angert E.R."/>
            <person name="Currie C.R."/>
        </authorList>
    </citation>
    <scope>NUCLEOTIDE SEQUENCE [LARGE SCALE GENOMIC DNA]</scope>
    <source>
        <strain evidence="3">ATCC 49066 / DSM 5427 / NCIMB 11756 / RHM5</strain>
    </source>
</reference>
<dbReference type="AlphaFoldDB" id="F2JT26"/>
<protein>
    <submittedName>
        <fullName evidence="2">Methyltransferase type 12</fullName>
    </submittedName>
</protein>
<dbReference type="KEGG" id="cle:Clole_3561"/>
<keyword evidence="2" id="KW-0808">Transferase</keyword>